<evidence type="ECO:0000313" key="1">
    <source>
        <dbReference type="EMBL" id="SMF01433.1"/>
    </source>
</evidence>
<keyword evidence="2" id="KW-1185">Reference proteome</keyword>
<proteinExistence type="predicted"/>
<evidence type="ECO:0000313" key="2">
    <source>
        <dbReference type="Proteomes" id="UP000192907"/>
    </source>
</evidence>
<dbReference type="AlphaFoldDB" id="A0A1Y6BCY6"/>
<accession>A0A1Y6BCY6</accession>
<dbReference type="RefSeq" id="WP_132316056.1">
    <property type="nucleotide sequence ID" value="NZ_FWZT01000003.1"/>
</dbReference>
<gene>
    <name evidence="1" type="ORF">SAMN06296036_103179</name>
</gene>
<dbReference type="Proteomes" id="UP000192907">
    <property type="component" value="Unassembled WGS sequence"/>
</dbReference>
<sequence>MAARIGVTPDIETTKWQIEREFHNARNWKVTQPFKGKKEAVAWEKSKADEMALKTVKQKIDVSRIRVEWRGFYFEHDGEKK</sequence>
<dbReference type="EMBL" id="FWZT01000003">
    <property type="protein sequence ID" value="SMF01433.1"/>
    <property type="molecule type" value="Genomic_DNA"/>
</dbReference>
<dbReference type="STRING" id="1513793.SAMN06296036_103179"/>
<name>A0A1Y6BCY6_9BACT</name>
<protein>
    <submittedName>
        <fullName evidence="1">Uncharacterized protein</fullName>
    </submittedName>
</protein>
<organism evidence="1 2">
    <name type="scientific">Pseudobacteriovorax antillogorgiicola</name>
    <dbReference type="NCBI Taxonomy" id="1513793"/>
    <lineage>
        <taxon>Bacteria</taxon>
        <taxon>Pseudomonadati</taxon>
        <taxon>Bdellovibrionota</taxon>
        <taxon>Oligoflexia</taxon>
        <taxon>Oligoflexales</taxon>
        <taxon>Pseudobacteriovoracaceae</taxon>
        <taxon>Pseudobacteriovorax</taxon>
    </lineage>
</organism>
<reference evidence="2" key="1">
    <citation type="submission" date="2017-04" db="EMBL/GenBank/DDBJ databases">
        <authorList>
            <person name="Varghese N."/>
            <person name="Submissions S."/>
        </authorList>
    </citation>
    <scope>NUCLEOTIDE SEQUENCE [LARGE SCALE GENOMIC DNA]</scope>
    <source>
        <strain evidence="2">RKEM611</strain>
    </source>
</reference>